<dbReference type="STRING" id="1073353.H740_00547"/>
<dbReference type="InterPro" id="IPR020351">
    <property type="entry name" value="Phage_TAC_9"/>
</dbReference>
<dbReference type="PATRIC" id="fig|1073353.3.peg.124"/>
<gene>
    <name evidence="1" type="ORF">H740_00547</name>
</gene>
<comment type="caution">
    <text evidence="1">The sequence shown here is derived from an EMBL/GenBank/DDBJ whole genome shotgun (WGS) entry which is preliminary data.</text>
</comment>
<sequence length="134" mass="14752">MQTYELMINENKYVLRSANFFETKTQLQSLLGLAKDAIKMQGEDVNIDVGQIIANIGSPAFSGVENFILKYASAINAEGGEILLKNLSQAETHFNANRGDYAQLIFEGLKYHFLDFLPAGVKSLAGITAYLNKA</sequence>
<dbReference type="EMBL" id="AOTD01000008">
    <property type="protein sequence ID" value="EMG31574.1"/>
    <property type="molecule type" value="Genomic_DNA"/>
</dbReference>
<organism evidence="1 2">
    <name type="scientific">Campylobacter showae CC57C</name>
    <dbReference type="NCBI Taxonomy" id="1073353"/>
    <lineage>
        <taxon>Bacteria</taxon>
        <taxon>Pseudomonadati</taxon>
        <taxon>Campylobacterota</taxon>
        <taxon>Epsilonproteobacteria</taxon>
        <taxon>Campylobacterales</taxon>
        <taxon>Campylobacteraceae</taxon>
        <taxon>Campylobacter</taxon>
    </lineage>
</organism>
<name>M3I4Q2_9BACT</name>
<evidence type="ECO:0000313" key="1">
    <source>
        <dbReference type="EMBL" id="EMG31574.1"/>
    </source>
</evidence>
<dbReference type="AlphaFoldDB" id="M3I4Q2"/>
<proteinExistence type="predicted"/>
<dbReference type="Pfam" id="PF10876">
    <property type="entry name" value="Phage_TAC_9"/>
    <property type="match status" value="1"/>
</dbReference>
<dbReference type="RefSeq" id="WP_004321933.1">
    <property type="nucleotide sequence ID" value="NZ_AOTD01000008.1"/>
</dbReference>
<evidence type="ECO:0000313" key="2">
    <source>
        <dbReference type="Proteomes" id="UP000011782"/>
    </source>
</evidence>
<accession>M3I4Q2</accession>
<protein>
    <submittedName>
        <fullName evidence="1">Uncharacterized protein</fullName>
    </submittedName>
</protein>
<reference evidence="1 2" key="1">
    <citation type="submission" date="2013-02" db="EMBL/GenBank/DDBJ databases">
        <title>Co-occurrence of anaerobic bacteria in colorectal carcinomas.</title>
        <authorList>
            <person name="Holt R.A."/>
            <person name="Warren R.L."/>
            <person name="Allen-Vercoe E."/>
            <person name="Pleasance S."/>
            <person name="Freeman D.J."/>
            <person name="Watson P."/>
            <person name="Moore R."/>
            <person name="Cochrane K."/>
        </authorList>
    </citation>
    <scope>NUCLEOTIDE SEQUENCE [LARGE SCALE GENOMIC DNA]</scope>
    <source>
        <strain evidence="1 2">CC57C</strain>
    </source>
</reference>
<dbReference type="Proteomes" id="UP000011782">
    <property type="component" value="Unassembled WGS sequence"/>
</dbReference>